<dbReference type="Pfam" id="PF13468">
    <property type="entry name" value="Glyoxalase_3"/>
    <property type="match status" value="1"/>
</dbReference>
<feature type="domain" description="Glyoxalase-like" evidence="1">
    <location>
        <begin position="5"/>
        <end position="196"/>
    </location>
</feature>
<comment type="caution">
    <text evidence="2">The sequence shown here is derived from an EMBL/GenBank/DDBJ whole genome shotgun (WGS) entry which is preliminary data.</text>
</comment>
<evidence type="ECO:0000313" key="3">
    <source>
        <dbReference type="Proteomes" id="UP001596505"/>
    </source>
</evidence>
<evidence type="ECO:0000313" key="2">
    <source>
        <dbReference type="EMBL" id="MFC7392819.1"/>
    </source>
</evidence>
<dbReference type="InterPro" id="IPR029068">
    <property type="entry name" value="Glyas_Bleomycin-R_OHBP_Dase"/>
</dbReference>
<keyword evidence="3" id="KW-1185">Reference proteome</keyword>
<gene>
    <name evidence="2" type="ORF">ACFQRG_07440</name>
</gene>
<dbReference type="PANTHER" id="PTHR40265">
    <property type="entry name" value="BLL2707 PROTEIN"/>
    <property type="match status" value="1"/>
</dbReference>
<reference evidence="3" key="1">
    <citation type="journal article" date="2019" name="Int. J. Syst. Evol. Microbiol.">
        <title>The Global Catalogue of Microorganisms (GCM) 10K type strain sequencing project: providing services to taxonomists for standard genome sequencing and annotation.</title>
        <authorList>
            <consortium name="The Broad Institute Genomics Platform"/>
            <consortium name="The Broad Institute Genome Sequencing Center for Infectious Disease"/>
            <person name="Wu L."/>
            <person name="Ma J."/>
        </authorList>
    </citation>
    <scope>NUCLEOTIDE SEQUENCE [LARGE SCALE GENOMIC DNA]</scope>
    <source>
        <strain evidence="3">CGMCC 1.16305</strain>
    </source>
</reference>
<dbReference type="InterPro" id="IPR025870">
    <property type="entry name" value="Glyoxalase-like_dom"/>
</dbReference>
<proteinExistence type="predicted"/>
<dbReference type="EMBL" id="JBHTCO010000005">
    <property type="protein sequence ID" value="MFC7392819.1"/>
    <property type="molecule type" value="Genomic_DNA"/>
</dbReference>
<accession>A0ABW2PUK6</accession>
<dbReference type="PANTHER" id="PTHR40265:SF1">
    <property type="entry name" value="GLYOXALASE-LIKE DOMAIN-CONTAINING PROTEIN"/>
    <property type="match status" value="1"/>
</dbReference>
<name>A0ABW2PUK6_9BACL</name>
<dbReference type="Proteomes" id="UP001596505">
    <property type="component" value="Unassembled WGS sequence"/>
</dbReference>
<protein>
    <submittedName>
        <fullName evidence="2">VOC family protein</fullName>
    </submittedName>
</protein>
<dbReference type="RefSeq" id="WP_380965228.1">
    <property type="nucleotide sequence ID" value="NZ_JBHTCO010000005.1"/>
</dbReference>
<dbReference type="SUPFAM" id="SSF54593">
    <property type="entry name" value="Glyoxalase/Bleomycin resistance protein/Dihydroxybiphenyl dioxygenase"/>
    <property type="match status" value="2"/>
</dbReference>
<sequence>MDFRFDHVVHFTNNPESAIDKMNDLGFHALLGGQHQDWGTYNGLCHFDLSYIEYIGVEDINKAESVLDNFLIKQIVAEKNSGEGLSRIALRTNNIEQAGEWFHKKGLSVKGPVKGSRKRADGSLLEWSMLFIEDPESDPYHLPFIIDWKQTDEERRNSLINQHIIDRHLAGDARLSHVGIAVKDIEKSVSKWKEWFNLKNHQIIFNEQLNAKYCRLHLKGTNLVLCSPTGDGILADTLKNRGERPFLIKISGANIEKQIELSGGLYILD</sequence>
<organism evidence="2 3">
    <name type="scientific">Scopulibacillus cellulosilyticus</name>
    <dbReference type="NCBI Taxonomy" id="2665665"/>
    <lineage>
        <taxon>Bacteria</taxon>
        <taxon>Bacillati</taxon>
        <taxon>Bacillota</taxon>
        <taxon>Bacilli</taxon>
        <taxon>Bacillales</taxon>
        <taxon>Sporolactobacillaceae</taxon>
        <taxon>Scopulibacillus</taxon>
    </lineage>
</organism>
<dbReference type="Gene3D" id="3.10.180.10">
    <property type="entry name" value="2,3-Dihydroxybiphenyl 1,2-Dioxygenase, domain 1"/>
    <property type="match status" value="2"/>
</dbReference>
<evidence type="ECO:0000259" key="1">
    <source>
        <dbReference type="Pfam" id="PF13468"/>
    </source>
</evidence>